<dbReference type="Gene3D" id="1.20.1250.20">
    <property type="entry name" value="MFS general substrate transporter like domains"/>
    <property type="match status" value="1"/>
</dbReference>
<feature type="transmembrane region" description="Helical" evidence="6">
    <location>
        <begin position="328"/>
        <end position="348"/>
    </location>
</feature>
<evidence type="ECO:0000259" key="7">
    <source>
        <dbReference type="PROSITE" id="PS50850"/>
    </source>
</evidence>
<dbReference type="PROSITE" id="PS50850">
    <property type="entry name" value="MFS"/>
    <property type="match status" value="1"/>
</dbReference>
<feature type="transmembrane region" description="Helical" evidence="6">
    <location>
        <begin position="449"/>
        <end position="478"/>
    </location>
</feature>
<dbReference type="FunFam" id="1.20.1250.20:FF:000249">
    <property type="entry name" value="facilitated trehalose transporter Tret1"/>
    <property type="match status" value="1"/>
</dbReference>
<feature type="transmembrane region" description="Helical" evidence="6">
    <location>
        <begin position="355"/>
        <end position="376"/>
    </location>
</feature>
<feature type="transmembrane region" description="Helical" evidence="6">
    <location>
        <begin position="424"/>
        <end position="443"/>
    </location>
</feature>
<dbReference type="InterPro" id="IPR050549">
    <property type="entry name" value="MFS_Trehalose_Transporter"/>
</dbReference>
<name>A0A1B6HVI4_9HEMI</name>
<feature type="domain" description="Major facilitator superfamily (MFS) profile" evidence="7">
    <location>
        <begin position="36"/>
        <end position="482"/>
    </location>
</feature>
<proteinExistence type="predicted"/>
<evidence type="ECO:0000313" key="8">
    <source>
        <dbReference type="EMBL" id="JAS78681.1"/>
    </source>
</evidence>
<dbReference type="PANTHER" id="PTHR48021">
    <property type="match status" value="1"/>
</dbReference>
<evidence type="ECO:0000256" key="5">
    <source>
        <dbReference type="SAM" id="MobiDB-lite"/>
    </source>
</evidence>
<reference evidence="8" key="1">
    <citation type="submission" date="2015-11" db="EMBL/GenBank/DDBJ databases">
        <title>De novo transcriptome assembly of four potential Pierce s Disease insect vectors from Arizona vineyards.</title>
        <authorList>
            <person name="Tassone E.E."/>
        </authorList>
    </citation>
    <scope>NUCLEOTIDE SEQUENCE</scope>
</reference>
<feature type="transmembrane region" description="Helical" evidence="6">
    <location>
        <begin position="37"/>
        <end position="59"/>
    </location>
</feature>
<dbReference type="PROSITE" id="PS00216">
    <property type="entry name" value="SUGAR_TRANSPORT_1"/>
    <property type="match status" value="1"/>
</dbReference>
<dbReference type="PROSITE" id="PS00217">
    <property type="entry name" value="SUGAR_TRANSPORT_2"/>
    <property type="match status" value="1"/>
</dbReference>
<feature type="transmembrane region" description="Helical" evidence="6">
    <location>
        <begin position="130"/>
        <end position="153"/>
    </location>
</feature>
<feature type="transmembrane region" description="Helical" evidence="6">
    <location>
        <begin position="106"/>
        <end position="124"/>
    </location>
</feature>
<keyword evidence="4 6" id="KW-0472">Membrane</keyword>
<protein>
    <recommendedName>
        <fullName evidence="7">Major facilitator superfamily (MFS) profile domain-containing protein</fullName>
    </recommendedName>
</protein>
<dbReference type="PANTHER" id="PTHR48021:SF7">
    <property type="entry name" value="RH09188P"/>
    <property type="match status" value="1"/>
</dbReference>
<feature type="transmembrane region" description="Helical" evidence="6">
    <location>
        <begin position="388"/>
        <end position="412"/>
    </location>
</feature>
<dbReference type="InterPro" id="IPR005828">
    <property type="entry name" value="MFS_sugar_transport-like"/>
</dbReference>
<evidence type="ECO:0000256" key="6">
    <source>
        <dbReference type="SAM" id="Phobius"/>
    </source>
</evidence>
<organism evidence="8">
    <name type="scientific">Homalodisca liturata</name>
    <dbReference type="NCBI Taxonomy" id="320908"/>
    <lineage>
        <taxon>Eukaryota</taxon>
        <taxon>Metazoa</taxon>
        <taxon>Ecdysozoa</taxon>
        <taxon>Arthropoda</taxon>
        <taxon>Hexapoda</taxon>
        <taxon>Insecta</taxon>
        <taxon>Pterygota</taxon>
        <taxon>Neoptera</taxon>
        <taxon>Paraneoptera</taxon>
        <taxon>Hemiptera</taxon>
        <taxon>Auchenorrhyncha</taxon>
        <taxon>Membracoidea</taxon>
        <taxon>Cicadellidae</taxon>
        <taxon>Cicadellinae</taxon>
        <taxon>Proconiini</taxon>
        <taxon>Homalodisca</taxon>
    </lineage>
</organism>
<comment type="subcellular location">
    <subcellularLocation>
        <location evidence="1">Membrane</location>
        <topology evidence="1">Multi-pass membrane protein</topology>
    </subcellularLocation>
</comment>
<dbReference type="GO" id="GO:0016020">
    <property type="term" value="C:membrane"/>
    <property type="evidence" value="ECO:0007669"/>
    <property type="project" value="UniProtKB-SubCell"/>
</dbReference>
<evidence type="ECO:0000256" key="2">
    <source>
        <dbReference type="ARBA" id="ARBA00022692"/>
    </source>
</evidence>
<dbReference type="Pfam" id="PF00083">
    <property type="entry name" value="Sugar_tr"/>
    <property type="match status" value="1"/>
</dbReference>
<dbReference type="InterPro" id="IPR020846">
    <property type="entry name" value="MFS_dom"/>
</dbReference>
<evidence type="ECO:0000256" key="3">
    <source>
        <dbReference type="ARBA" id="ARBA00022989"/>
    </source>
</evidence>
<feature type="transmembrane region" description="Helical" evidence="6">
    <location>
        <begin position="79"/>
        <end position="99"/>
    </location>
</feature>
<evidence type="ECO:0000256" key="4">
    <source>
        <dbReference type="ARBA" id="ARBA00023136"/>
    </source>
</evidence>
<gene>
    <name evidence="8" type="ORF">g.28549</name>
</gene>
<dbReference type="InterPro" id="IPR036259">
    <property type="entry name" value="MFS_trans_sf"/>
</dbReference>
<keyword evidence="3 6" id="KW-1133">Transmembrane helix</keyword>
<feature type="transmembrane region" description="Helical" evidence="6">
    <location>
        <begin position="286"/>
        <end position="308"/>
    </location>
</feature>
<dbReference type="EMBL" id="GECU01029025">
    <property type="protein sequence ID" value="JAS78681.1"/>
    <property type="molecule type" value="Transcribed_RNA"/>
</dbReference>
<evidence type="ECO:0000256" key="1">
    <source>
        <dbReference type="ARBA" id="ARBA00004141"/>
    </source>
</evidence>
<accession>A0A1B6HVI4</accession>
<sequence>MCEEKKNTTTPSGGKTEKQPSLLDQVAKKKSLLAQCLMNGAIILLVTGSGMPIGFSAILLPQLQAPNSDIPTDDNWASWIASVHSIMSPLGSLLAGPLMDRLGRRCVLQLSSLPMVAGWFLIAIAPDLWWIAAGRMLAGFAVGMVPATSQVLIGEVSEPRLRGVFASSPNLSYALGILMVYTLGSIWPWRVVAALSSALPAAGLILMATLPESPVWLVNSGRVDKARKSLLWLRGGDQCKVNHELHLLVVHLKSQQDQEACQEQDTCHVLPEEITALKRPEVFKPFLIILIFSLLQILSGPYVVIFYGVNLISSASGCRDTDIHSLTVAVMTALVRFVVSIVTTVCLLRLGRRKIGIVSGIGTALACILLVTFLQMNDHGKIQIDGDLKIAIIATLIMIYVAMNTFGLFSLPCMMIGEVLPARVRGFVSGIFVTILNVIIFSTTKSYPFIASFLGPSGVFLAFAIVALLATVYIYFFLPETRDRPLTQIENYFAVGKNYLWIRRDKSLIARKSTLHH</sequence>
<dbReference type="InterPro" id="IPR005829">
    <property type="entry name" value="Sugar_transporter_CS"/>
</dbReference>
<dbReference type="SUPFAM" id="SSF103473">
    <property type="entry name" value="MFS general substrate transporter"/>
    <property type="match status" value="1"/>
</dbReference>
<dbReference type="GO" id="GO:0022857">
    <property type="term" value="F:transmembrane transporter activity"/>
    <property type="evidence" value="ECO:0007669"/>
    <property type="project" value="InterPro"/>
</dbReference>
<feature type="transmembrane region" description="Helical" evidence="6">
    <location>
        <begin position="173"/>
        <end position="192"/>
    </location>
</feature>
<dbReference type="AlphaFoldDB" id="A0A1B6HVI4"/>
<feature type="region of interest" description="Disordered" evidence="5">
    <location>
        <begin position="1"/>
        <end position="21"/>
    </location>
</feature>
<feature type="transmembrane region" description="Helical" evidence="6">
    <location>
        <begin position="198"/>
        <end position="218"/>
    </location>
</feature>
<keyword evidence="2 6" id="KW-0812">Transmembrane</keyword>